<evidence type="ECO:0000313" key="2">
    <source>
        <dbReference type="Proteomes" id="UP001227192"/>
    </source>
</evidence>
<evidence type="ECO:0000313" key="1">
    <source>
        <dbReference type="EMBL" id="KAJ9480521.1"/>
    </source>
</evidence>
<reference evidence="1" key="1">
    <citation type="submission" date="2015-06" db="EMBL/GenBank/DDBJ databases">
        <authorList>
            <person name="Nguyen H."/>
        </authorList>
    </citation>
    <scope>NUCLEOTIDE SEQUENCE</scope>
    <source>
        <strain evidence="1">DAOM 180753</strain>
    </source>
</reference>
<dbReference type="Proteomes" id="UP001227192">
    <property type="component" value="Unassembled WGS sequence"/>
</dbReference>
<keyword evidence="2" id="KW-1185">Reference proteome</keyword>
<proteinExistence type="predicted"/>
<name>A0AAI9X1K1_PENTH</name>
<protein>
    <submittedName>
        <fullName evidence="1">Uncharacterized protein</fullName>
    </submittedName>
</protein>
<reference evidence="1" key="2">
    <citation type="journal article" date="2016" name="Fungal Biol.">
        <title>Ochratoxin A production by Penicillium thymicola.</title>
        <authorList>
            <person name="Nguyen H.D.T."/>
            <person name="McMullin D.R."/>
            <person name="Ponomareva E."/>
            <person name="Riley R."/>
            <person name="Pomraning K.R."/>
            <person name="Baker S.E."/>
            <person name="Seifert K.A."/>
        </authorList>
    </citation>
    <scope>NUCLEOTIDE SEQUENCE</scope>
    <source>
        <strain evidence="1">DAOM 180753</strain>
    </source>
</reference>
<sequence length="32" mass="3740">NHIPPPFQFPTNMKHETRPFQSKGLFITSVRS</sequence>
<organism evidence="1 2">
    <name type="scientific">Penicillium thymicola</name>
    <dbReference type="NCBI Taxonomy" id="293382"/>
    <lineage>
        <taxon>Eukaryota</taxon>
        <taxon>Fungi</taxon>
        <taxon>Dikarya</taxon>
        <taxon>Ascomycota</taxon>
        <taxon>Pezizomycotina</taxon>
        <taxon>Eurotiomycetes</taxon>
        <taxon>Eurotiomycetidae</taxon>
        <taxon>Eurotiales</taxon>
        <taxon>Aspergillaceae</taxon>
        <taxon>Penicillium</taxon>
    </lineage>
</organism>
<dbReference type="EMBL" id="LACB01001375">
    <property type="protein sequence ID" value="KAJ9480521.1"/>
    <property type="molecule type" value="Genomic_DNA"/>
</dbReference>
<gene>
    <name evidence="1" type="ORF">VN97_g13037</name>
</gene>
<feature type="non-terminal residue" evidence="1">
    <location>
        <position position="1"/>
    </location>
</feature>
<dbReference type="AlphaFoldDB" id="A0AAI9X1K1"/>
<comment type="caution">
    <text evidence="1">The sequence shown here is derived from an EMBL/GenBank/DDBJ whole genome shotgun (WGS) entry which is preliminary data.</text>
</comment>
<accession>A0AAI9X1K1</accession>